<dbReference type="CDD" id="cd03408">
    <property type="entry name" value="SPFH_like_u1"/>
    <property type="match status" value="1"/>
</dbReference>
<evidence type="ECO:0000313" key="2">
    <source>
        <dbReference type="EMBL" id="EEV19749.1"/>
    </source>
</evidence>
<sequence>MRSSKRMIWVRASYSQRACRVRTDKRNRNTKGSSDVISNGSIIHVNQNQFMMLVDGGKIIDYTAEPGYFKVDNSSAPSLFSGSFGDALKETFSRFKFGGTTPMKQEVFYINLQEIKGIKFGTPNPLQYSDNSNKYQYGCCPLKKFAIYFTDV</sequence>
<dbReference type="AlphaFoldDB" id="C8PS79"/>
<feature type="domain" description="SPFH" evidence="1">
    <location>
        <begin position="35"/>
        <end position="148"/>
    </location>
</feature>
<evidence type="ECO:0000313" key="3">
    <source>
        <dbReference type="Proteomes" id="UP000004509"/>
    </source>
</evidence>
<organism evidence="2 3">
    <name type="scientific">Treponema vincentii ATCC 35580</name>
    <dbReference type="NCBI Taxonomy" id="596324"/>
    <lineage>
        <taxon>Bacteria</taxon>
        <taxon>Pseudomonadati</taxon>
        <taxon>Spirochaetota</taxon>
        <taxon>Spirochaetia</taxon>
        <taxon>Spirochaetales</taxon>
        <taxon>Treponemataceae</taxon>
        <taxon>Treponema</taxon>
    </lineage>
</organism>
<accession>C8PS79</accession>
<reference evidence="2 3" key="1">
    <citation type="submission" date="2009-07" db="EMBL/GenBank/DDBJ databases">
        <authorList>
            <person name="Madupu R."/>
            <person name="Sebastian Y."/>
            <person name="Durkin A.S."/>
            <person name="Torralba M."/>
            <person name="Methe B."/>
            <person name="Sutton G.G."/>
            <person name="Strausberg R.L."/>
            <person name="Nelson K.E."/>
        </authorList>
    </citation>
    <scope>NUCLEOTIDE SEQUENCE [LARGE SCALE GENOMIC DNA]</scope>
    <source>
        <strain evidence="2 3">ATCC 35580</strain>
    </source>
</reference>
<dbReference type="Pfam" id="PF13421">
    <property type="entry name" value="Band_7_1"/>
    <property type="match status" value="1"/>
</dbReference>
<gene>
    <name evidence="2" type="ORF">TREVI0001_1245</name>
</gene>
<dbReference type="EMBL" id="ACYH01000049">
    <property type="protein sequence ID" value="EEV19749.1"/>
    <property type="molecule type" value="Genomic_DNA"/>
</dbReference>
<name>C8PS79_9SPIR</name>
<dbReference type="STRING" id="596324.TREVI0001_1245"/>
<dbReference type="InterPro" id="IPR033880">
    <property type="entry name" value="SPFH_YdjI"/>
</dbReference>
<evidence type="ECO:0000259" key="1">
    <source>
        <dbReference type="Pfam" id="PF13421"/>
    </source>
</evidence>
<dbReference type="Proteomes" id="UP000004509">
    <property type="component" value="Unassembled WGS sequence"/>
</dbReference>
<proteinExistence type="predicted"/>
<comment type="caution">
    <text evidence="2">The sequence shown here is derived from an EMBL/GenBank/DDBJ whole genome shotgun (WGS) entry which is preliminary data.</text>
</comment>
<dbReference type="eggNOG" id="COG4260">
    <property type="taxonomic scope" value="Bacteria"/>
</dbReference>
<protein>
    <recommendedName>
        <fullName evidence="1">SPFH domain-containing protein</fullName>
    </recommendedName>
</protein>